<comment type="caution">
    <text evidence="6">The sequence shown here is derived from an EMBL/GenBank/DDBJ whole genome shotgun (WGS) entry which is preliminary data.</text>
</comment>
<keyword evidence="3" id="KW-0804">Transcription</keyword>
<dbReference type="PANTHER" id="PTHR47506:SF3">
    <property type="entry name" value="HTH-TYPE TRANSCRIPTIONAL REGULATOR LMRA"/>
    <property type="match status" value="1"/>
</dbReference>
<dbReference type="EMBL" id="BAABID010000009">
    <property type="protein sequence ID" value="GAA4730555.1"/>
    <property type="molecule type" value="Genomic_DNA"/>
</dbReference>
<proteinExistence type="predicted"/>
<evidence type="ECO:0000256" key="4">
    <source>
        <dbReference type="PROSITE-ProRule" id="PRU00335"/>
    </source>
</evidence>
<dbReference type="SUPFAM" id="SSF46689">
    <property type="entry name" value="Homeodomain-like"/>
    <property type="match status" value="1"/>
</dbReference>
<dbReference type="Gene3D" id="1.10.357.10">
    <property type="entry name" value="Tetracycline Repressor, domain 2"/>
    <property type="match status" value="1"/>
</dbReference>
<feature type="DNA-binding region" description="H-T-H motif" evidence="4">
    <location>
        <begin position="30"/>
        <end position="49"/>
    </location>
</feature>
<dbReference type="InterPro" id="IPR036271">
    <property type="entry name" value="Tet_transcr_reg_TetR-rel_C_sf"/>
</dbReference>
<protein>
    <submittedName>
        <fullName evidence="6">TetR/AcrR family transcriptional regulator</fullName>
    </submittedName>
</protein>
<organism evidence="6 7">
    <name type="scientific">Isoptericola chiayiensis</name>
    <dbReference type="NCBI Taxonomy" id="579446"/>
    <lineage>
        <taxon>Bacteria</taxon>
        <taxon>Bacillati</taxon>
        <taxon>Actinomycetota</taxon>
        <taxon>Actinomycetes</taxon>
        <taxon>Micrococcales</taxon>
        <taxon>Promicromonosporaceae</taxon>
        <taxon>Isoptericola</taxon>
    </lineage>
</organism>
<reference evidence="7" key="1">
    <citation type="journal article" date="2019" name="Int. J. Syst. Evol. Microbiol.">
        <title>The Global Catalogue of Microorganisms (GCM) 10K type strain sequencing project: providing services to taxonomists for standard genome sequencing and annotation.</title>
        <authorList>
            <consortium name="The Broad Institute Genomics Platform"/>
            <consortium name="The Broad Institute Genome Sequencing Center for Infectious Disease"/>
            <person name="Wu L."/>
            <person name="Ma J."/>
        </authorList>
    </citation>
    <scope>NUCLEOTIDE SEQUENCE [LARGE SCALE GENOMIC DNA]</scope>
    <source>
        <strain evidence="7">JCM 18063</strain>
    </source>
</reference>
<dbReference type="Proteomes" id="UP001500956">
    <property type="component" value="Unassembled WGS sequence"/>
</dbReference>
<name>A0ABP8YKR4_9MICO</name>
<keyword evidence="1" id="KW-0805">Transcription regulation</keyword>
<dbReference type="SUPFAM" id="SSF48498">
    <property type="entry name" value="Tetracyclin repressor-like, C-terminal domain"/>
    <property type="match status" value="1"/>
</dbReference>
<evidence type="ECO:0000313" key="7">
    <source>
        <dbReference type="Proteomes" id="UP001500956"/>
    </source>
</evidence>
<evidence type="ECO:0000256" key="3">
    <source>
        <dbReference type="ARBA" id="ARBA00023163"/>
    </source>
</evidence>
<evidence type="ECO:0000259" key="5">
    <source>
        <dbReference type="PROSITE" id="PS50977"/>
    </source>
</evidence>
<feature type="domain" description="HTH tetR-type" evidence="5">
    <location>
        <begin position="7"/>
        <end position="67"/>
    </location>
</feature>
<dbReference type="RefSeq" id="WP_172150605.1">
    <property type="nucleotide sequence ID" value="NZ_BAABID010000009.1"/>
</dbReference>
<evidence type="ECO:0000256" key="2">
    <source>
        <dbReference type="ARBA" id="ARBA00023125"/>
    </source>
</evidence>
<dbReference type="PROSITE" id="PS50977">
    <property type="entry name" value="HTH_TETR_2"/>
    <property type="match status" value="1"/>
</dbReference>
<sequence>MASSDDQAVRATIVAAADRLYYARGIQNVGMDAVRAEAGSSLKRIYGLFPSKDLLVAAVLDHRTAMWWSGVDRAAAGAQTPREQLLSVFDFLNSWFRQDDFRGCAFINSFGELGATSPRVSEKVRAQKESFHSYVRDLVRRAGLADGVALQVTLLVEGAQTVAAITRDRDVVPQARRAAVVLLDAAAAEAGDSRAGQGAVPADGR</sequence>
<keyword evidence="2 4" id="KW-0238">DNA-binding</keyword>
<evidence type="ECO:0000313" key="6">
    <source>
        <dbReference type="EMBL" id="GAA4730555.1"/>
    </source>
</evidence>
<evidence type="ECO:0000256" key="1">
    <source>
        <dbReference type="ARBA" id="ARBA00023015"/>
    </source>
</evidence>
<dbReference type="Pfam" id="PF00440">
    <property type="entry name" value="TetR_N"/>
    <property type="match status" value="1"/>
</dbReference>
<keyword evidence="7" id="KW-1185">Reference proteome</keyword>
<dbReference type="PANTHER" id="PTHR47506">
    <property type="entry name" value="TRANSCRIPTIONAL REGULATORY PROTEIN"/>
    <property type="match status" value="1"/>
</dbReference>
<accession>A0ABP8YKR4</accession>
<gene>
    <name evidence="6" type="ORF">GCM10023216_22930</name>
</gene>
<dbReference type="InterPro" id="IPR001647">
    <property type="entry name" value="HTH_TetR"/>
</dbReference>
<dbReference type="InterPro" id="IPR009057">
    <property type="entry name" value="Homeodomain-like_sf"/>
</dbReference>